<evidence type="ECO:0000313" key="3">
    <source>
        <dbReference type="Proteomes" id="UP000799324"/>
    </source>
</evidence>
<evidence type="ECO:0000256" key="1">
    <source>
        <dbReference type="SAM" id="Phobius"/>
    </source>
</evidence>
<protein>
    <submittedName>
        <fullName evidence="2">Uncharacterized protein</fullName>
    </submittedName>
</protein>
<proteinExistence type="predicted"/>
<keyword evidence="1" id="KW-0472">Membrane</keyword>
<accession>A0A6A6SM82</accession>
<dbReference type="AlphaFoldDB" id="A0A6A6SM82"/>
<keyword evidence="1" id="KW-0812">Transmembrane</keyword>
<evidence type="ECO:0000313" key="2">
    <source>
        <dbReference type="EMBL" id="KAF2648101.1"/>
    </source>
</evidence>
<keyword evidence="1" id="KW-1133">Transmembrane helix</keyword>
<gene>
    <name evidence="2" type="ORF">K491DRAFT_699187</name>
</gene>
<dbReference type="Proteomes" id="UP000799324">
    <property type="component" value="Unassembled WGS sequence"/>
</dbReference>
<dbReference type="EMBL" id="MU004558">
    <property type="protein sequence ID" value="KAF2648101.1"/>
    <property type="molecule type" value="Genomic_DNA"/>
</dbReference>
<organism evidence="2 3">
    <name type="scientific">Lophiostoma macrostomum CBS 122681</name>
    <dbReference type="NCBI Taxonomy" id="1314788"/>
    <lineage>
        <taxon>Eukaryota</taxon>
        <taxon>Fungi</taxon>
        <taxon>Dikarya</taxon>
        <taxon>Ascomycota</taxon>
        <taxon>Pezizomycotina</taxon>
        <taxon>Dothideomycetes</taxon>
        <taxon>Pleosporomycetidae</taxon>
        <taxon>Pleosporales</taxon>
        <taxon>Lophiostomataceae</taxon>
        <taxon>Lophiostoma</taxon>
    </lineage>
</organism>
<keyword evidence="3" id="KW-1185">Reference proteome</keyword>
<reference evidence="2" key="1">
    <citation type="journal article" date="2020" name="Stud. Mycol.">
        <title>101 Dothideomycetes genomes: a test case for predicting lifestyles and emergence of pathogens.</title>
        <authorList>
            <person name="Haridas S."/>
            <person name="Albert R."/>
            <person name="Binder M."/>
            <person name="Bloem J."/>
            <person name="Labutti K."/>
            <person name="Salamov A."/>
            <person name="Andreopoulos B."/>
            <person name="Baker S."/>
            <person name="Barry K."/>
            <person name="Bills G."/>
            <person name="Bluhm B."/>
            <person name="Cannon C."/>
            <person name="Castanera R."/>
            <person name="Culley D."/>
            <person name="Daum C."/>
            <person name="Ezra D."/>
            <person name="Gonzalez J."/>
            <person name="Henrissat B."/>
            <person name="Kuo A."/>
            <person name="Liang C."/>
            <person name="Lipzen A."/>
            <person name="Lutzoni F."/>
            <person name="Magnuson J."/>
            <person name="Mondo S."/>
            <person name="Nolan M."/>
            <person name="Ohm R."/>
            <person name="Pangilinan J."/>
            <person name="Park H.-J."/>
            <person name="Ramirez L."/>
            <person name="Alfaro M."/>
            <person name="Sun H."/>
            <person name="Tritt A."/>
            <person name="Yoshinaga Y."/>
            <person name="Zwiers L.-H."/>
            <person name="Turgeon B."/>
            <person name="Goodwin S."/>
            <person name="Spatafora J."/>
            <person name="Crous P."/>
            <person name="Grigoriev I."/>
        </authorList>
    </citation>
    <scope>NUCLEOTIDE SEQUENCE</scope>
    <source>
        <strain evidence="2">CBS 122681</strain>
    </source>
</reference>
<name>A0A6A6SM82_9PLEO</name>
<sequence>MRHNSVSTHVFFSPCSGAPLFCNSALLLLVKFPRNTKSESRSEVFEFEIIDEKFPEEVQ</sequence>
<feature type="transmembrane region" description="Helical" evidence="1">
    <location>
        <begin position="6"/>
        <end position="30"/>
    </location>
</feature>